<protein>
    <submittedName>
        <fullName evidence="5">Amidase family protein</fullName>
    </submittedName>
</protein>
<evidence type="ECO:0000259" key="4">
    <source>
        <dbReference type="Pfam" id="PF01425"/>
    </source>
</evidence>
<feature type="compositionally biased region" description="Low complexity" evidence="2">
    <location>
        <begin position="39"/>
        <end position="51"/>
    </location>
</feature>
<dbReference type="SUPFAM" id="SSF75304">
    <property type="entry name" value="Amidase signature (AS) enzymes"/>
    <property type="match status" value="1"/>
</dbReference>
<feature type="region of interest" description="Disordered" evidence="2">
    <location>
        <begin position="39"/>
        <end position="84"/>
    </location>
</feature>
<dbReference type="PANTHER" id="PTHR11895">
    <property type="entry name" value="TRANSAMIDASE"/>
    <property type="match status" value="1"/>
</dbReference>
<gene>
    <name evidence="5" type="ORF">P0E79_11320</name>
</gene>
<sequence length="779" mass="83512">MKKSILFKKLGIILLISQTLVGVPMLAQESILETTVQTETESVTTETSQTVANLESETTSQTVMQEKESSSAIAESSSGNAVAVTTETTNEIQNSDTDGKAVSAESVFSEADYKQATALELATLVREKKVTSEELVKIALAITKRENPTLNAVITLREEAALTEAKALQDTGQPFLGVPLLLKGLGQSLKGESNTNGFGFLQDQVAGGTSTFVKALQNAGFIIIGQTNYPELGWKNISDSKLYGVSVNPWNPNHYSGGSSGGAGASVAAAFVPIASGSDAGGSIRIPASWTGTVGLKPSRGVIIGNSNSAKGQTVHFGLSRTVADTNALFETLLTKKDLPAGHLSQAQPIAYTTESPAGTPISAEAKEAVAEAVAFLKDQGYTLVEVKHPVDGERLMKNYYTVAAGSAGIADFMARQKLKRPLERNDVELLTWALFQTGKNITSEETTAAWTDIALQAQAMDEFYQQYPILLTPTTAATAPSIDNPLLKPEHAAQMEKIDQLSPAEQKQLIYDQWLTAFTYTPFTQQANLFGHPALSVPTYVSKEGLPLGIQFNSALNEDRTLLQLGALFENNHKINQPHVEEPDKDKEPDTSGEPDKDKEPNASGELDKDKDPDTSGEPDKDKEPNASGELDKDKDPDASGEPDKDKDPDASGEPDKDKELDTSGEPDKDKETKTSEGPIEGKDQNQNQNQNQNPDKSGKTTSESSLDNSLNSSANQGTKSTESTHAFSDKNMIGKKEQLPKKVLPKAGAEVPSTFWVVLGGAFLVTSGTIYIRKTRK</sequence>
<dbReference type="InterPro" id="IPR020556">
    <property type="entry name" value="Amidase_CS"/>
</dbReference>
<dbReference type="InterPro" id="IPR000120">
    <property type="entry name" value="Amidase"/>
</dbReference>
<name>A0AAW7KE18_ENTFL</name>
<dbReference type="InterPro" id="IPR023631">
    <property type="entry name" value="Amidase_dom"/>
</dbReference>
<dbReference type="EMBL" id="JAREWH010000012">
    <property type="protein sequence ID" value="MDN3193073.1"/>
    <property type="molecule type" value="Genomic_DNA"/>
</dbReference>
<dbReference type="InterPro" id="IPR036928">
    <property type="entry name" value="AS_sf"/>
</dbReference>
<feature type="compositionally biased region" description="Basic and acidic residues" evidence="2">
    <location>
        <begin position="580"/>
        <end position="685"/>
    </location>
</feature>
<reference evidence="5" key="1">
    <citation type="journal article" date="2023" name="Pathogens">
        <title>Prevalence of Enterococcus spp. and the Whole-Genome Characteristics of Enterococcus faecium and Enterococcus faecalis Strains Isolated from Free-Living Birds in Poland.</title>
        <authorList>
            <person name="Kwit R."/>
            <person name="Zajac M."/>
            <person name="Smialowska-Weglinska A."/>
            <person name="Skarzynska M."/>
            <person name="Bomba A."/>
            <person name="Lalak A."/>
            <person name="Skrzypiec E."/>
            <person name="Wojdat D."/>
            <person name="Koza W."/>
            <person name="Mikos-Wojewoda E."/>
            <person name="Pasim P."/>
            <person name="Skora M."/>
            <person name="Polak M."/>
            <person name="Wiacek J."/>
            <person name="Wasyl D."/>
        </authorList>
    </citation>
    <scope>NUCLEOTIDE SEQUENCE</scope>
    <source>
        <strain evidence="5">691B_2</strain>
    </source>
</reference>
<dbReference type="GO" id="GO:0003824">
    <property type="term" value="F:catalytic activity"/>
    <property type="evidence" value="ECO:0007669"/>
    <property type="project" value="InterPro"/>
</dbReference>
<dbReference type="PROSITE" id="PS00571">
    <property type="entry name" value="AMIDASES"/>
    <property type="match status" value="1"/>
</dbReference>
<proteinExistence type="inferred from homology"/>
<dbReference type="Pfam" id="PF01425">
    <property type="entry name" value="Amidase"/>
    <property type="match status" value="1"/>
</dbReference>
<feature type="compositionally biased region" description="Polar residues" evidence="2">
    <location>
        <begin position="52"/>
        <end position="64"/>
    </location>
</feature>
<keyword evidence="3" id="KW-1133">Transmembrane helix</keyword>
<keyword evidence="3" id="KW-0812">Transmembrane</keyword>
<keyword evidence="3" id="KW-0472">Membrane</keyword>
<dbReference type="Gene3D" id="3.90.1300.10">
    <property type="entry name" value="Amidase signature (AS) domain"/>
    <property type="match status" value="1"/>
</dbReference>
<organism evidence="5 6">
    <name type="scientific">Enterococcus faecalis</name>
    <name type="common">Streptococcus faecalis</name>
    <dbReference type="NCBI Taxonomy" id="1351"/>
    <lineage>
        <taxon>Bacteria</taxon>
        <taxon>Bacillati</taxon>
        <taxon>Bacillota</taxon>
        <taxon>Bacilli</taxon>
        <taxon>Lactobacillales</taxon>
        <taxon>Enterococcaceae</taxon>
        <taxon>Enterococcus</taxon>
    </lineage>
</organism>
<feature type="compositionally biased region" description="Low complexity" evidence="2">
    <location>
        <begin position="686"/>
        <end position="695"/>
    </location>
</feature>
<evidence type="ECO:0000256" key="1">
    <source>
        <dbReference type="ARBA" id="ARBA00009199"/>
    </source>
</evidence>
<accession>A0AAW7KE18</accession>
<feature type="region of interest" description="Disordered" evidence="2">
    <location>
        <begin position="575"/>
        <end position="738"/>
    </location>
</feature>
<evidence type="ECO:0000313" key="6">
    <source>
        <dbReference type="Proteomes" id="UP001173174"/>
    </source>
</evidence>
<evidence type="ECO:0000256" key="2">
    <source>
        <dbReference type="SAM" id="MobiDB-lite"/>
    </source>
</evidence>
<evidence type="ECO:0000313" key="5">
    <source>
        <dbReference type="EMBL" id="MDN3193073.1"/>
    </source>
</evidence>
<feature type="compositionally biased region" description="Polar residues" evidence="2">
    <location>
        <begin position="716"/>
        <end position="728"/>
    </location>
</feature>
<feature type="compositionally biased region" description="Low complexity" evidence="2">
    <location>
        <begin position="704"/>
        <end position="715"/>
    </location>
</feature>
<dbReference type="PANTHER" id="PTHR11895:SF7">
    <property type="entry name" value="GLUTAMYL-TRNA(GLN) AMIDOTRANSFERASE SUBUNIT A, MITOCHONDRIAL"/>
    <property type="match status" value="1"/>
</dbReference>
<comment type="similarity">
    <text evidence="1">Belongs to the amidase family.</text>
</comment>
<dbReference type="AlphaFoldDB" id="A0AAW7KE18"/>
<comment type="caution">
    <text evidence="5">The sequence shown here is derived from an EMBL/GenBank/DDBJ whole genome shotgun (WGS) entry which is preliminary data.</text>
</comment>
<dbReference type="RefSeq" id="WP_289856457.1">
    <property type="nucleotide sequence ID" value="NZ_JAREVS010000005.1"/>
</dbReference>
<dbReference type="Proteomes" id="UP001173174">
    <property type="component" value="Unassembled WGS sequence"/>
</dbReference>
<feature type="domain" description="Amidase" evidence="4">
    <location>
        <begin position="135"/>
        <end position="564"/>
    </location>
</feature>
<evidence type="ECO:0000256" key="3">
    <source>
        <dbReference type="SAM" id="Phobius"/>
    </source>
</evidence>
<reference evidence="5" key="2">
    <citation type="submission" date="2023-03" db="EMBL/GenBank/DDBJ databases">
        <authorList>
            <person name="Zajac M."/>
            <person name="Kwit R."/>
            <person name="Wasyl D."/>
        </authorList>
    </citation>
    <scope>NUCLEOTIDE SEQUENCE</scope>
    <source>
        <strain evidence="5">691B_2</strain>
    </source>
</reference>
<feature type="transmembrane region" description="Helical" evidence="3">
    <location>
        <begin position="756"/>
        <end position="774"/>
    </location>
</feature>